<evidence type="ECO:0000259" key="2">
    <source>
        <dbReference type="Pfam" id="PF09423"/>
    </source>
</evidence>
<feature type="domain" description="PhoD-like phosphatase metallophosphatase" evidence="2">
    <location>
        <begin position="156"/>
        <end position="490"/>
    </location>
</feature>
<dbReference type="InterPro" id="IPR018946">
    <property type="entry name" value="PhoD-like_MPP"/>
</dbReference>
<dbReference type="SUPFAM" id="SSF56300">
    <property type="entry name" value="Metallo-dependent phosphatases"/>
    <property type="match status" value="1"/>
</dbReference>
<dbReference type="InterPro" id="IPR029052">
    <property type="entry name" value="Metallo-depent_PP-like"/>
</dbReference>
<keyword evidence="5" id="KW-1185">Reference proteome</keyword>
<gene>
    <name evidence="4" type="ORF">OCL97_18620</name>
</gene>
<protein>
    <submittedName>
        <fullName evidence="4">Alkaline phosphatase D family protein</fullName>
    </submittedName>
</protein>
<dbReference type="InterPro" id="IPR052900">
    <property type="entry name" value="Phospholipid_Metab_Enz"/>
</dbReference>
<evidence type="ECO:0000313" key="5">
    <source>
        <dbReference type="Proteomes" id="UP001598130"/>
    </source>
</evidence>
<dbReference type="RefSeq" id="WP_377371297.1">
    <property type="nucleotide sequence ID" value="NZ_JAOTJD010000043.1"/>
</dbReference>
<dbReference type="Pfam" id="PF09423">
    <property type="entry name" value="PhoD"/>
    <property type="match status" value="1"/>
</dbReference>
<evidence type="ECO:0000256" key="1">
    <source>
        <dbReference type="SAM" id="MobiDB-lite"/>
    </source>
</evidence>
<dbReference type="InterPro" id="IPR038607">
    <property type="entry name" value="PhoD-like_sf"/>
</dbReference>
<dbReference type="EMBL" id="JAOTJD010000043">
    <property type="protein sequence ID" value="MFD3265976.1"/>
    <property type="molecule type" value="Genomic_DNA"/>
</dbReference>
<accession>A0ABW6CV42</accession>
<dbReference type="Proteomes" id="UP001598130">
    <property type="component" value="Unassembled WGS sequence"/>
</dbReference>
<dbReference type="InterPro" id="IPR006311">
    <property type="entry name" value="TAT_signal"/>
</dbReference>
<dbReference type="Gene3D" id="2.60.40.380">
    <property type="entry name" value="Purple acid phosphatase-like, N-terminal"/>
    <property type="match status" value="1"/>
</dbReference>
<reference evidence="4 5" key="1">
    <citation type="submission" date="2022-09" db="EMBL/GenBank/DDBJ databases">
        <title>New species of Phenylobacterium.</title>
        <authorList>
            <person name="Mieszkin S."/>
        </authorList>
    </citation>
    <scope>NUCLEOTIDE SEQUENCE [LARGE SCALE GENOMIC DNA]</scope>
    <source>
        <strain evidence="4 5">HK31-G</strain>
    </source>
</reference>
<evidence type="ECO:0000313" key="4">
    <source>
        <dbReference type="EMBL" id="MFD3265976.1"/>
    </source>
</evidence>
<dbReference type="PANTHER" id="PTHR43606:SF2">
    <property type="entry name" value="ALKALINE PHOSPHATASE FAMILY PROTEIN (AFU_ORTHOLOGUE AFUA_5G03860)"/>
    <property type="match status" value="1"/>
</dbReference>
<organism evidence="4 5">
    <name type="scientific">Phenylobacterium ferrooxidans</name>
    <dbReference type="NCBI Taxonomy" id="2982689"/>
    <lineage>
        <taxon>Bacteria</taxon>
        <taxon>Pseudomonadati</taxon>
        <taxon>Pseudomonadota</taxon>
        <taxon>Alphaproteobacteria</taxon>
        <taxon>Caulobacterales</taxon>
        <taxon>Caulobacteraceae</taxon>
        <taxon>Phenylobacterium</taxon>
    </lineage>
</organism>
<name>A0ABW6CV42_9CAUL</name>
<dbReference type="InterPro" id="IPR032093">
    <property type="entry name" value="PhoD_N"/>
</dbReference>
<dbReference type="Gene3D" id="3.60.21.70">
    <property type="entry name" value="PhoD-like phosphatase"/>
    <property type="match status" value="1"/>
</dbReference>
<sequence length="522" mass="56826">MSLYIPSIARRQLLRGAASLAGLALAPAAIGGGMFASPSLADNPFSLGVASGEPEADGVVLWTRLAPKPFEPDGGMPPEPVAVAWEVAEDQSMRKVVRSGKALARPNAGHSVHVEVGGLKPGREYWYRFTAVGAQSPVGRTRTAPARGAVVDRLRLCFASCQKYEAGFYSAYAHMVEEAPDLILFLGDYIYEGNPGSKGAVRLHANPEPKDVAGYRVRYATYKSDPLLQAAHAIAPWMVTWDDHEVANDYGADRDQDSFDPAGFLRRRAAAYQVYYEHMPLRRRAAPVGPDMLLYRALDWGSLAQIQMVDDRQYRDGKPCQPAGPPKRGKLIGDCEERRDPTRSILGKPQEAWLLDALASSKAQWNLLAQQTLMAELQLGDPAQQTTRFYSSDGWDGYPANRARIVERWREAKVSNPIALGGDIHAFAAANLTETLDGPPVAATFVGGSISSLGGESDVFAAKNPHIKQFDGKVRGYGRLDLTPKDSRMTFRTVENALVATSPIRDLASFALENGRPGVHRA</sequence>
<feature type="domain" description="Phospholipase D N-terminal" evidence="3">
    <location>
        <begin position="47"/>
        <end position="143"/>
    </location>
</feature>
<dbReference type="CDD" id="cd07389">
    <property type="entry name" value="MPP_PhoD"/>
    <property type="match status" value="1"/>
</dbReference>
<feature type="region of interest" description="Disordered" evidence="1">
    <location>
        <begin position="314"/>
        <end position="334"/>
    </location>
</feature>
<dbReference type="Pfam" id="PF16655">
    <property type="entry name" value="PhoD_N"/>
    <property type="match status" value="1"/>
</dbReference>
<proteinExistence type="predicted"/>
<evidence type="ECO:0000259" key="3">
    <source>
        <dbReference type="Pfam" id="PF16655"/>
    </source>
</evidence>
<comment type="caution">
    <text evidence="4">The sequence shown here is derived from an EMBL/GenBank/DDBJ whole genome shotgun (WGS) entry which is preliminary data.</text>
</comment>
<dbReference type="PROSITE" id="PS51318">
    <property type="entry name" value="TAT"/>
    <property type="match status" value="1"/>
</dbReference>
<dbReference type="PANTHER" id="PTHR43606">
    <property type="entry name" value="PHOSPHATASE, PUTATIVE (AFU_ORTHOLOGUE AFUA_6G08710)-RELATED"/>
    <property type="match status" value="1"/>
</dbReference>